<keyword evidence="2" id="KW-0597">Phosphoprotein</keyword>
<dbReference type="SUPFAM" id="SSF53901">
    <property type="entry name" value="Thiolase-like"/>
    <property type="match status" value="1"/>
</dbReference>
<dbReference type="AlphaFoldDB" id="A0A7U9L3H2"/>
<dbReference type="InterPro" id="IPR016039">
    <property type="entry name" value="Thiolase-like"/>
</dbReference>
<proteinExistence type="predicted"/>
<gene>
    <name evidence="4" type="ORF">OEIGOIKO_08210</name>
</gene>
<evidence type="ECO:0000256" key="1">
    <source>
        <dbReference type="ARBA" id="ARBA00022450"/>
    </source>
</evidence>
<dbReference type="InterPro" id="IPR050091">
    <property type="entry name" value="PKS_NRPS_Biosynth_Enz"/>
</dbReference>
<evidence type="ECO:0000313" key="4">
    <source>
        <dbReference type="EMBL" id="GCD40350.1"/>
    </source>
</evidence>
<dbReference type="PANTHER" id="PTHR43775">
    <property type="entry name" value="FATTY ACID SYNTHASE"/>
    <property type="match status" value="1"/>
</dbReference>
<name>A0A7U9L3H2_9ACTN</name>
<reference evidence="4 5" key="1">
    <citation type="submission" date="2018-11" db="EMBL/GenBank/DDBJ databases">
        <title>Whole genome sequence of Streptomyces chrestomyceticus NBRC 13444(T).</title>
        <authorList>
            <person name="Komaki H."/>
            <person name="Tamura T."/>
        </authorList>
    </citation>
    <scope>NUCLEOTIDE SEQUENCE [LARGE SCALE GENOMIC DNA]</scope>
    <source>
        <strain evidence="4 5">NBRC 13444</strain>
    </source>
</reference>
<comment type="caution">
    <text evidence="4">The sequence shown here is derived from an EMBL/GenBank/DDBJ whole genome shotgun (WGS) entry which is preliminary data.</text>
</comment>
<dbReference type="Pfam" id="PF00109">
    <property type="entry name" value="ketoacyl-synt"/>
    <property type="match status" value="1"/>
</dbReference>
<sequence length="83" mass="9056">MDPQQRLLLEVSWEAVDVPGWTRVAARQPHGVFTGLMYTTTGAAHGRVSKTKAREFEGLLGIGASGSVASGRIAYTLGWRDRR</sequence>
<dbReference type="EMBL" id="BHZC01000001">
    <property type="protein sequence ID" value="GCD40350.1"/>
    <property type="molecule type" value="Genomic_DNA"/>
</dbReference>
<dbReference type="InterPro" id="IPR014030">
    <property type="entry name" value="Ketoacyl_synth_N"/>
</dbReference>
<dbReference type="PANTHER" id="PTHR43775:SF37">
    <property type="entry name" value="SI:DKEY-61P9.11"/>
    <property type="match status" value="1"/>
</dbReference>
<evidence type="ECO:0000256" key="2">
    <source>
        <dbReference type="ARBA" id="ARBA00022553"/>
    </source>
</evidence>
<organism evidence="4 5">
    <name type="scientific">Streptomyces chrestomyceticus JCM 4735</name>
    <dbReference type="NCBI Taxonomy" id="1306181"/>
    <lineage>
        <taxon>Bacteria</taxon>
        <taxon>Bacillati</taxon>
        <taxon>Actinomycetota</taxon>
        <taxon>Actinomycetes</taxon>
        <taxon>Kitasatosporales</taxon>
        <taxon>Streptomycetaceae</taxon>
        <taxon>Streptomyces</taxon>
    </lineage>
</organism>
<evidence type="ECO:0000313" key="5">
    <source>
        <dbReference type="Proteomes" id="UP000287830"/>
    </source>
</evidence>
<evidence type="ECO:0000259" key="3">
    <source>
        <dbReference type="Pfam" id="PF00109"/>
    </source>
</evidence>
<feature type="domain" description="Beta-ketoacyl synthase-like N-terminal" evidence="3">
    <location>
        <begin position="1"/>
        <end position="80"/>
    </location>
</feature>
<protein>
    <submittedName>
        <fullName evidence="4">Polyketide synthase</fullName>
    </submittedName>
</protein>
<accession>A0A7U9L3H2</accession>
<dbReference type="GO" id="GO:0006633">
    <property type="term" value="P:fatty acid biosynthetic process"/>
    <property type="evidence" value="ECO:0007669"/>
    <property type="project" value="TreeGrafter"/>
</dbReference>
<dbReference type="Gene3D" id="3.40.47.10">
    <property type="match status" value="1"/>
</dbReference>
<dbReference type="GO" id="GO:0004312">
    <property type="term" value="F:fatty acid synthase activity"/>
    <property type="evidence" value="ECO:0007669"/>
    <property type="project" value="TreeGrafter"/>
</dbReference>
<dbReference type="Proteomes" id="UP000287830">
    <property type="component" value="Unassembled WGS sequence"/>
</dbReference>
<keyword evidence="1" id="KW-0596">Phosphopantetheine</keyword>